<name>A0A965ZIR1_9SPHI</name>
<dbReference type="Pfam" id="PF00892">
    <property type="entry name" value="EamA"/>
    <property type="match status" value="1"/>
</dbReference>
<sequence>MKNKKIADIPAVPAVLFSIISVQGGAAIAKGIFPILGATSTSALRIVLAALILCLVNRPNVRNLSAAQWKTVALYGLTLGAMNVVFYMAIARIPLGLGVALEFIGPLVLALAGSKRLTDVLWAILAGAGIALIAPWHNNGLNVTGMLLALLAGVFWVGYILMGGRVSKMMDGGKAVTIGMFFASMVILPIAIGDGLITHLKPSLLLLGFALALLSSAIPFSLEMIALKKIPAKTFSVLMSLEPAAAAISGLIFLHEYLTLYEWLAIALIIIASVGATLSAKAKQAVAAEV</sequence>
<evidence type="ECO:0000313" key="8">
    <source>
        <dbReference type="EMBL" id="NCD70827.1"/>
    </source>
</evidence>
<dbReference type="EMBL" id="WWEO01000043">
    <property type="protein sequence ID" value="NCD70827.1"/>
    <property type="molecule type" value="Genomic_DNA"/>
</dbReference>
<feature type="transmembrane region" description="Helical" evidence="6">
    <location>
        <begin position="204"/>
        <end position="222"/>
    </location>
</feature>
<evidence type="ECO:0000313" key="9">
    <source>
        <dbReference type="Proteomes" id="UP000638732"/>
    </source>
</evidence>
<feature type="transmembrane region" description="Helical" evidence="6">
    <location>
        <begin position="12"/>
        <end position="36"/>
    </location>
</feature>
<comment type="caution">
    <text evidence="8">The sequence shown here is derived from an EMBL/GenBank/DDBJ whole genome shotgun (WGS) entry which is preliminary data.</text>
</comment>
<accession>A0A965ZIR1</accession>
<dbReference type="PANTHER" id="PTHR32322">
    <property type="entry name" value="INNER MEMBRANE TRANSPORTER"/>
    <property type="match status" value="1"/>
</dbReference>
<feature type="transmembrane region" description="Helical" evidence="6">
    <location>
        <begin position="260"/>
        <end position="280"/>
    </location>
</feature>
<evidence type="ECO:0000256" key="1">
    <source>
        <dbReference type="ARBA" id="ARBA00004141"/>
    </source>
</evidence>
<keyword evidence="5 6" id="KW-0472">Membrane</keyword>
<evidence type="ECO:0000259" key="7">
    <source>
        <dbReference type="Pfam" id="PF00892"/>
    </source>
</evidence>
<feature type="transmembrane region" description="Helical" evidence="6">
    <location>
        <begin position="175"/>
        <end position="192"/>
    </location>
</feature>
<gene>
    <name evidence="8" type="ORF">GSY63_15795</name>
</gene>
<feature type="transmembrane region" description="Helical" evidence="6">
    <location>
        <begin position="72"/>
        <end position="90"/>
    </location>
</feature>
<dbReference type="InterPro" id="IPR000620">
    <property type="entry name" value="EamA_dom"/>
</dbReference>
<reference evidence="8" key="1">
    <citation type="submission" date="2020-01" db="EMBL/GenBank/DDBJ databases">
        <authorList>
            <person name="Seo Y.L."/>
        </authorList>
    </citation>
    <scope>NUCLEOTIDE SEQUENCE</scope>
    <source>
        <strain evidence="8">R11</strain>
    </source>
</reference>
<feature type="transmembrane region" description="Helical" evidence="6">
    <location>
        <begin position="143"/>
        <end position="163"/>
    </location>
</feature>
<comment type="subcellular location">
    <subcellularLocation>
        <location evidence="1">Membrane</location>
        <topology evidence="1">Multi-pass membrane protein</topology>
    </subcellularLocation>
</comment>
<feature type="domain" description="EamA" evidence="7">
    <location>
        <begin position="144"/>
        <end position="275"/>
    </location>
</feature>
<organism evidence="8 9">
    <name type="scientific">Mucilaginibacter agri</name>
    <dbReference type="NCBI Taxonomy" id="2695265"/>
    <lineage>
        <taxon>Bacteria</taxon>
        <taxon>Pseudomonadati</taxon>
        <taxon>Bacteroidota</taxon>
        <taxon>Sphingobacteriia</taxon>
        <taxon>Sphingobacteriales</taxon>
        <taxon>Sphingobacteriaceae</taxon>
        <taxon>Mucilaginibacter</taxon>
    </lineage>
</organism>
<comment type="similarity">
    <text evidence="2">Belongs to the EamA transporter family.</text>
</comment>
<dbReference type="InterPro" id="IPR050638">
    <property type="entry name" value="AA-Vitamin_Transporters"/>
</dbReference>
<feature type="transmembrane region" description="Helical" evidence="6">
    <location>
        <begin position="234"/>
        <end position="254"/>
    </location>
</feature>
<evidence type="ECO:0000256" key="6">
    <source>
        <dbReference type="SAM" id="Phobius"/>
    </source>
</evidence>
<dbReference type="RefSeq" id="WP_166586776.1">
    <property type="nucleotide sequence ID" value="NZ_WWEO01000043.1"/>
</dbReference>
<dbReference type="GO" id="GO:0016020">
    <property type="term" value="C:membrane"/>
    <property type="evidence" value="ECO:0007669"/>
    <property type="project" value="UniProtKB-SubCell"/>
</dbReference>
<evidence type="ECO:0000256" key="3">
    <source>
        <dbReference type="ARBA" id="ARBA00022692"/>
    </source>
</evidence>
<dbReference type="AlphaFoldDB" id="A0A965ZIR1"/>
<keyword evidence="4 6" id="KW-1133">Transmembrane helix</keyword>
<dbReference type="SUPFAM" id="SSF103481">
    <property type="entry name" value="Multidrug resistance efflux transporter EmrE"/>
    <property type="match status" value="1"/>
</dbReference>
<proteinExistence type="inferred from homology"/>
<feature type="transmembrane region" description="Helical" evidence="6">
    <location>
        <begin position="42"/>
        <end position="60"/>
    </location>
</feature>
<dbReference type="Proteomes" id="UP000638732">
    <property type="component" value="Unassembled WGS sequence"/>
</dbReference>
<evidence type="ECO:0000256" key="2">
    <source>
        <dbReference type="ARBA" id="ARBA00007362"/>
    </source>
</evidence>
<reference evidence="8" key="2">
    <citation type="submission" date="2020-10" db="EMBL/GenBank/DDBJ databases">
        <title>Mucilaginibacter sp. nov., isolated from soil.</title>
        <authorList>
            <person name="Jeon C.O."/>
        </authorList>
    </citation>
    <scope>NUCLEOTIDE SEQUENCE</scope>
    <source>
        <strain evidence="8">R11</strain>
    </source>
</reference>
<evidence type="ECO:0000256" key="5">
    <source>
        <dbReference type="ARBA" id="ARBA00023136"/>
    </source>
</evidence>
<keyword evidence="3 6" id="KW-0812">Transmembrane</keyword>
<feature type="transmembrane region" description="Helical" evidence="6">
    <location>
        <begin position="96"/>
        <end position="113"/>
    </location>
</feature>
<keyword evidence="9" id="KW-1185">Reference proteome</keyword>
<protein>
    <submittedName>
        <fullName evidence="8">EamA family transporter</fullName>
    </submittedName>
</protein>
<evidence type="ECO:0000256" key="4">
    <source>
        <dbReference type="ARBA" id="ARBA00022989"/>
    </source>
</evidence>
<feature type="transmembrane region" description="Helical" evidence="6">
    <location>
        <begin position="120"/>
        <end position="137"/>
    </location>
</feature>
<dbReference type="InterPro" id="IPR037185">
    <property type="entry name" value="EmrE-like"/>
</dbReference>
<dbReference type="PANTHER" id="PTHR32322:SF2">
    <property type="entry name" value="EAMA DOMAIN-CONTAINING PROTEIN"/>
    <property type="match status" value="1"/>
</dbReference>